<proteinExistence type="predicted"/>
<dbReference type="SMART" id="SM00894">
    <property type="entry name" value="Excalibur"/>
    <property type="match status" value="2"/>
</dbReference>
<dbReference type="InterPro" id="IPR008613">
    <property type="entry name" value="Excalibur_Ca-bd_domain"/>
</dbReference>
<comment type="caution">
    <text evidence="3">The sequence shown here is derived from an EMBL/GenBank/DDBJ whole genome shotgun (WGS) entry which is preliminary data.</text>
</comment>
<name>A0ABQ4D0D6_9ACTN</name>
<dbReference type="Pfam" id="PF05901">
    <property type="entry name" value="Excalibur"/>
    <property type="match status" value="2"/>
</dbReference>
<evidence type="ECO:0000313" key="4">
    <source>
        <dbReference type="Proteomes" id="UP000604117"/>
    </source>
</evidence>
<feature type="compositionally biased region" description="Low complexity" evidence="1">
    <location>
        <begin position="74"/>
        <end position="87"/>
    </location>
</feature>
<gene>
    <name evidence="3" type="ORF">Asi02nite_64930</name>
</gene>
<evidence type="ECO:0000256" key="1">
    <source>
        <dbReference type="SAM" id="MobiDB-lite"/>
    </source>
</evidence>
<evidence type="ECO:0000313" key="3">
    <source>
        <dbReference type="EMBL" id="GIF76975.1"/>
    </source>
</evidence>
<reference evidence="3 4" key="1">
    <citation type="submission" date="2021-01" db="EMBL/GenBank/DDBJ databases">
        <title>Whole genome shotgun sequence of Asanoa siamensis NBRC 107932.</title>
        <authorList>
            <person name="Komaki H."/>
            <person name="Tamura T."/>
        </authorList>
    </citation>
    <scope>NUCLEOTIDE SEQUENCE [LARGE SCALE GENOMIC DNA]</scope>
    <source>
        <strain evidence="3 4">NBRC 107932</strain>
    </source>
</reference>
<protein>
    <recommendedName>
        <fullName evidence="2">Excalibur calcium-binding domain-containing protein</fullName>
    </recommendedName>
</protein>
<dbReference type="RefSeq" id="WP_239127331.1">
    <property type="nucleotide sequence ID" value="NZ_BONE01000075.1"/>
</dbReference>
<keyword evidence="4" id="KW-1185">Reference proteome</keyword>
<evidence type="ECO:0000259" key="2">
    <source>
        <dbReference type="SMART" id="SM00894"/>
    </source>
</evidence>
<feature type="region of interest" description="Disordered" evidence="1">
    <location>
        <begin position="143"/>
        <end position="176"/>
    </location>
</feature>
<feature type="domain" description="Excalibur calcium-binding" evidence="2">
    <location>
        <begin position="106"/>
        <end position="142"/>
    </location>
</feature>
<dbReference type="EMBL" id="BONE01000075">
    <property type="protein sequence ID" value="GIF76975.1"/>
    <property type="molecule type" value="Genomic_DNA"/>
</dbReference>
<accession>A0ABQ4D0D6</accession>
<feature type="region of interest" description="Disordered" evidence="1">
    <location>
        <begin position="74"/>
        <end position="101"/>
    </location>
</feature>
<dbReference type="Proteomes" id="UP000604117">
    <property type="component" value="Unassembled WGS sequence"/>
</dbReference>
<organism evidence="3 4">
    <name type="scientific">Asanoa siamensis</name>
    <dbReference type="NCBI Taxonomy" id="926357"/>
    <lineage>
        <taxon>Bacteria</taxon>
        <taxon>Bacillati</taxon>
        <taxon>Actinomycetota</taxon>
        <taxon>Actinomycetes</taxon>
        <taxon>Micromonosporales</taxon>
        <taxon>Micromonosporaceae</taxon>
        <taxon>Asanoa</taxon>
    </lineage>
</organism>
<sequence length="209" mass="21370">MSFPPPSPAPNWFARLTPMRRVGVLFGAFLLLCCGGAAGFVALLPGADDPAEDRRAALVAPTFDPAAEGAAAASAPASAIPTAEPTVAVPPPATARPTTAAPKPVNYANCAAVRAAGKAPLRRGQPGYRAGLDADRDGVACESATRANGGDAPNPPPKPKPSTSRPEPGTDPRFSSCAKAIAAGYGPYRRGETEYAWYRDADNDGVVCE</sequence>
<feature type="domain" description="Excalibur calcium-binding" evidence="2">
    <location>
        <begin position="173"/>
        <end position="209"/>
    </location>
</feature>